<dbReference type="Pfam" id="PF20434">
    <property type="entry name" value="BD-FAE"/>
    <property type="match status" value="1"/>
</dbReference>
<name>A0A3M8CWH4_9BACL</name>
<dbReference type="InterPro" id="IPR049492">
    <property type="entry name" value="BD-FAE-like_dom"/>
</dbReference>
<comment type="caution">
    <text evidence="2">The sequence shown here is derived from an EMBL/GenBank/DDBJ whole genome shotgun (WGS) entry which is preliminary data.</text>
</comment>
<dbReference type="AlphaFoldDB" id="A0A3M8CWH4"/>
<dbReference type="InterPro" id="IPR029058">
    <property type="entry name" value="AB_hydrolase_fold"/>
</dbReference>
<keyword evidence="3" id="KW-1185">Reference proteome</keyword>
<dbReference type="SUPFAM" id="SSF53474">
    <property type="entry name" value="alpha/beta-Hydrolases"/>
    <property type="match status" value="1"/>
</dbReference>
<evidence type="ECO:0000313" key="2">
    <source>
        <dbReference type="EMBL" id="RNB80114.1"/>
    </source>
</evidence>
<dbReference type="Proteomes" id="UP000271031">
    <property type="component" value="Unassembled WGS sequence"/>
</dbReference>
<protein>
    <submittedName>
        <fullName evidence="2">Alpha/beta hydrolase</fullName>
    </submittedName>
</protein>
<keyword evidence="2" id="KW-0378">Hydrolase</keyword>
<sequence length="272" mass="30771">MDWQEKLKKRVVYQIPGMEQADVIKDVLYKTAGDDKLTLDVYYPADRQKDVPLPAVILIHGDAPWEMLKTIKDGGQFVSWGQLAAANGLIGITFTHRASERFQDLAGPKEDIVDLFTFVQEQAEAFSIDARRMVIVAFSAGGPTAFSAVLQQKPEWLRGIVSYYALMDIEGLREHVPDAPEEWYSRFRAATYLASEPNKIPPILIVKAMLDSPFFNESIDRFVKHAEEAAVPHQLLIHPNGQHAFDVRDDDETSRSIIQETLGFIKQRLQSE</sequence>
<dbReference type="InterPro" id="IPR050261">
    <property type="entry name" value="FrsA_esterase"/>
</dbReference>
<evidence type="ECO:0000313" key="3">
    <source>
        <dbReference type="Proteomes" id="UP000271031"/>
    </source>
</evidence>
<gene>
    <name evidence="2" type="ORF">EDM56_27255</name>
</gene>
<dbReference type="Gene3D" id="3.40.50.1820">
    <property type="entry name" value="alpha/beta hydrolase"/>
    <property type="match status" value="1"/>
</dbReference>
<dbReference type="RefSeq" id="WP_122921098.1">
    <property type="nucleotide sequence ID" value="NZ_RHHQ01000025.1"/>
</dbReference>
<dbReference type="OrthoDB" id="5902829at2"/>
<proteinExistence type="predicted"/>
<reference evidence="2 3" key="1">
    <citation type="submission" date="2018-10" db="EMBL/GenBank/DDBJ databases">
        <title>Phylogenomics of Brevibacillus.</title>
        <authorList>
            <person name="Dunlap C."/>
        </authorList>
    </citation>
    <scope>NUCLEOTIDE SEQUENCE [LARGE SCALE GENOMIC DNA]</scope>
    <source>
        <strain evidence="2 3">JCM 15716</strain>
    </source>
</reference>
<dbReference type="PANTHER" id="PTHR22946">
    <property type="entry name" value="DIENELACTONE HYDROLASE DOMAIN-CONTAINING PROTEIN-RELATED"/>
    <property type="match status" value="1"/>
</dbReference>
<dbReference type="GO" id="GO:0016787">
    <property type="term" value="F:hydrolase activity"/>
    <property type="evidence" value="ECO:0007669"/>
    <property type="project" value="UniProtKB-KW"/>
</dbReference>
<dbReference type="EMBL" id="RHHQ01000025">
    <property type="protein sequence ID" value="RNB80114.1"/>
    <property type="molecule type" value="Genomic_DNA"/>
</dbReference>
<accession>A0A3M8CWH4</accession>
<feature type="domain" description="BD-FAE-like" evidence="1">
    <location>
        <begin position="39"/>
        <end position="153"/>
    </location>
</feature>
<organism evidence="2 3">
    <name type="scientific">Brevibacillus fluminis</name>
    <dbReference type="NCBI Taxonomy" id="511487"/>
    <lineage>
        <taxon>Bacteria</taxon>
        <taxon>Bacillati</taxon>
        <taxon>Bacillota</taxon>
        <taxon>Bacilli</taxon>
        <taxon>Bacillales</taxon>
        <taxon>Paenibacillaceae</taxon>
        <taxon>Brevibacillus</taxon>
    </lineage>
</organism>
<evidence type="ECO:0000259" key="1">
    <source>
        <dbReference type="Pfam" id="PF20434"/>
    </source>
</evidence>